<dbReference type="SUPFAM" id="SSF48452">
    <property type="entry name" value="TPR-like"/>
    <property type="match status" value="1"/>
</dbReference>
<reference evidence="2 3" key="1">
    <citation type="submission" date="2019-03" db="EMBL/GenBank/DDBJ databases">
        <title>Genomic Encyclopedia of Type Strains, Phase IV (KMG-IV): sequencing the most valuable type-strain genomes for metagenomic binning, comparative biology and taxonomic classification.</title>
        <authorList>
            <person name="Goeker M."/>
        </authorList>
    </citation>
    <scope>NUCLEOTIDE SEQUENCE [LARGE SCALE GENOMIC DNA]</scope>
    <source>
        <strain evidence="2 3">DSM 45934</strain>
    </source>
</reference>
<sequence>MAAAGRAGDRERAQEALRHALVDVGKDGDPGRVLAEEFTALAMEVARTATPDLEHDLDARFLLGSLHWRRYQALPAGQGHLDRDRAMDLLTAVAATRPEVTALVAVRHSTLIDESQLKNHAVGLLEIYQRTADLAALDEAIGVLRHAVRTIDTGHPDFVALLSALGCAVQSRCERTGNPAALDEAIDASRRALRATPSDHPDFVARLANLGVILQRRVELTGGSAVLDEAVDLCRRAVQVYLANYPDLEEPLSTLSIVVRNESGRDVEQDDLDEAIGVLRRAVRDTPANAPDLGGLLSNLGNALRLKFEQTGDLAVLDEAVDVLHLAVTVIPAHYRDGGAGPANLADALQRRFEWTGDLTALEAAIDAGRFAVQNTPTHDPGFSRRLSALASALRDRFERTGDLTALEDAVDAGRRALRATPADHPELGWRLCNLGDVLRVRFEQTGDLASLEEAVDASRRAERAIRNGPADSHPFLSTLAATLRMRFDRTGDIADLNEAVDVLRPGSQPSLLSPALLCLYEATGDLASLEEAIDAGRRAVRTLPAGHPGLCCCLSNLGNALTARFKRTGDLSAGNEAVATHHHAVRATPADSPHRAIHLFNLGLALVLKHQHTGQRAVVDESRTCFVRAQAVRTAQVDIRIRAAVRAAHADLFTGNTAHALSMAEEAVAMLGLLAPRRLHRNDRQHRVTRQSGMASLVATAALGVGNPRRAVELLEQSRGLLITDTLDTRSDLSALRRHAPDLAEEFTRLRQQLDALDHEVENPTQHDMQARERVIDRWHQLLKRIRAIHELRYFLLPPPVEHLRAAAARGPVVYVVAYDQTGYALVLRDDPGHPVTAIPLPDLTQDAVDRHVALLRATVPGRRPDREVEPPVDEATAQQAQQRVLDVLAWMWDTITGPVLDHLGLTDPPADGQPWPRLWWCPVGAVTALPLHAAGHHTTDLGIAGRGDTVMDRVVSSYTPTARALLHATNNTVEPDSRTLVVAAPDVPDTPHLTGVATEAEHLRGLIPAATILPPAGHTTTRDAVLDALPHHAIAHFACHGHADYTDPTTSRLVLHDHHTSPLTLAHITALHLTNARLAYLSACSTTATNSQHADEATHLTTAFHLAGYRAVIGTLWPIDDTAATTIAHDTYQHLTHDGTTPPDPTRAAHALHHAVRRYRDTHPRRPAHWAAHVHTGR</sequence>
<dbReference type="PANTHER" id="PTHR19959:SF119">
    <property type="entry name" value="FUNGAL LIPASE-LIKE DOMAIN-CONTAINING PROTEIN"/>
    <property type="match status" value="1"/>
</dbReference>
<accession>A0A4V2S8L2</accession>
<gene>
    <name evidence="2" type="ORF">EV192_10124</name>
</gene>
<evidence type="ECO:0000313" key="3">
    <source>
        <dbReference type="Proteomes" id="UP000295680"/>
    </source>
</evidence>
<dbReference type="AlphaFoldDB" id="A0A4V2S8L2"/>
<organism evidence="2 3">
    <name type="scientific">Actinocrispum wychmicini</name>
    <dbReference type="NCBI Taxonomy" id="1213861"/>
    <lineage>
        <taxon>Bacteria</taxon>
        <taxon>Bacillati</taxon>
        <taxon>Actinomycetota</taxon>
        <taxon>Actinomycetes</taxon>
        <taxon>Pseudonocardiales</taxon>
        <taxon>Pseudonocardiaceae</taxon>
        <taxon>Actinocrispum</taxon>
    </lineage>
</organism>
<dbReference type="Proteomes" id="UP000295680">
    <property type="component" value="Unassembled WGS sequence"/>
</dbReference>
<evidence type="ECO:0000313" key="2">
    <source>
        <dbReference type="EMBL" id="TCO64260.1"/>
    </source>
</evidence>
<proteinExistence type="predicted"/>
<feature type="domain" description="CHAT" evidence="1">
    <location>
        <begin position="889"/>
        <end position="1179"/>
    </location>
</feature>
<dbReference type="Pfam" id="PF12770">
    <property type="entry name" value="CHAT"/>
    <property type="match status" value="1"/>
</dbReference>
<dbReference type="InterPro" id="IPR024983">
    <property type="entry name" value="CHAT_dom"/>
</dbReference>
<dbReference type="PANTHER" id="PTHR19959">
    <property type="entry name" value="KINESIN LIGHT CHAIN"/>
    <property type="match status" value="1"/>
</dbReference>
<name>A0A4V2S8L2_9PSEU</name>
<evidence type="ECO:0000259" key="1">
    <source>
        <dbReference type="Pfam" id="PF12770"/>
    </source>
</evidence>
<dbReference type="InterPro" id="IPR011990">
    <property type="entry name" value="TPR-like_helical_dom_sf"/>
</dbReference>
<dbReference type="Gene3D" id="1.25.40.10">
    <property type="entry name" value="Tetratricopeptide repeat domain"/>
    <property type="match status" value="2"/>
</dbReference>
<dbReference type="EMBL" id="SLWS01000001">
    <property type="protein sequence ID" value="TCO64260.1"/>
    <property type="molecule type" value="Genomic_DNA"/>
</dbReference>
<dbReference type="RefSeq" id="WP_165960151.1">
    <property type="nucleotide sequence ID" value="NZ_SLWS01000001.1"/>
</dbReference>
<protein>
    <submittedName>
        <fullName evidence="2">CHAT domain-containing protein</fullName>
    </submittedName>
</protein>
<keyword evidence="3" id="KW-1185">Reference proteome</keyword>
<comment type="caution">
    <text evidence="2">The sequence shown here is derived from an EMBL/GenBank/DDBJ whole genome shotgun (WGS) entry which is preliminary data.</text>
</comment>